<dbReference type="GO" id="GO:0035438">
    <property type="term" value="F:cyclic-di-GMP binding"/>
    <property type="evidence" value="ECO:0007669"/>
    <property type="project" value="InterPro"/>
</dbReference>
<organism evidence="2 3">
    <name type="scientific">Syntrophotalea carbinolica (strain DSM 2380 / NBRC 103641 / GraBd1)</name>
    <name type="common">Pelobacter carbinolicus</name>
    <dbReference type="NCBI Taxonomy" id="338963"/>
    <lineage>
        <taxon>Bacteria</taxon>
        <taxon>Pseudomonadati</taxon>
        <taxon>Thermodesulfobacteriota</taxon>
        <taxon>Desulfuromonadia</taxon>
        <taxon>Desulfuromonadales</taxon>
        <taxon>Syntrophotaleaceae</taxon>
        <taxon>Syntrophotalea</taxon>
    </lineage>
</organism>
<proteinExistence type="predicted"/>
<reference evidence="2 3" key="2">
    <citation type="journal article" date="2012" name="BMC Genomics">
        <title>The genome of Pelobacter carbinolicus reveals surprising metabolic capabilities and physiological features.</title>
        <authorList>
            <person name="Aklujkar M."/>
            <person name="Haveman S.A."/>
            <person name="Didonato R.Jr."/>
            <person name="Chertkov O."/>
            <person name="Han C.S."/>
            <person name="Land M.L."/>
            <person name="Brown P."/>
            <person name="Lovley D.R."/>
        </authorList>
    </citation>
    <scope>NUCLEOTIDE SEQUENCE [LARGE SCALE GENOMIC DNA]</scope>
    <source>
        <strain evidence="3">DSM 2380 / NBRC 103641 / GraBd1</strain>
    </source>
</reference>
<dbReference type="EMBL" id="CP000142">
    <property type="protein sequence ID" value="ABA89497.2"/>
    <property type="molecule type" value="Genomic_DNA"/>
</dbReference>
<dbReference type="Pfam" id="PF07238">
    <property type="entry name" value="PilZ"/>
    <property type="match status" value="1"/>
</dbReference>
<dbReference type="HOGENOM" id="CLU_1101642_0_0_7"/>
<keyword evidence="3" id="KW-1185">Reference proteome</keyword>
<dbReference type="Gene3D" id="2.40.10.220">
    <property type="entry name" value="predicted glycosyltransferase like domains"/>
    <property type="match status" value="1"/>
</dbReference>
<evidence type="ECO:0000313" key="3">
    <source>
        <dbReference type="Proteomes" id="UP000002534"/>
    </source>
</evidence>
<dbReference type="RefSeq" id="WP_011342014.1">
    <property type="nucleotide sequence ID" value="NC_007498.2"/>
</dbReference>
<protein>
    <submittedName>
        <fullName evidence="2">PilZ domain protein</fullName>
    </submittedName>
</protein>
<sequence>MFNKHFKPGQKVLIHLTNPDNGDDRIENLSACCRSVENGILSLDLPYDLDADIFSPDSNLSIVSESLGMGLKAHTYFHAQPKANSIQLRFEGDLHFFQRRPAARLTVPIGLRYSRVTENLSLARQQWQQHIHKLTHTPPDNLPQLTSGMVNLSNGGIRLGFRNTVDKSQLCLLLLQTEPGTRPICTMAEVVWTHTKHNSTSCTAGLQFLAMMAEDQKRLEAFIRATRLTMKKQKHAS</sequence>
<dbReference type="KEGG" id="pca:Pcar_2258"/>
<dbReference type="STRING" id="338963.Pcar_2258"/>
<accession>Q3A2B0</accession>
<dbReference type="eggNOG" id="ENOG5032VY0">
    <property type="taxonomic scope" value="Bacteria"/>
</dbReference>
<reference evidence="3" key="1">
    <citation type="submission" date="2005-10" db="EMBL/GenBank/DDBJ databases">
        <title>Complete sequence of Pelobacter carbinolicus DSM 2380.</title>
        <authorList>
            <person name="Copeland A."/>
            <person name="Lucas S."/>
            <person name="Lapidus A."/>
            <person name="Barry K."/>
            <person name="Detter J.C."/>
            <person name="Glavina T."/>
            <person name="Hammon N."/>
            <person name="Israni S."/>
            <person name="Pitluck S."/>
            <person name="Chertkov O."/>
            <person name="Schmutz J."/>
            <person name="Larimer F."/>
            <person name="Land M."/>
            <person name="Kyrpides N."/>
            <person name="Ivanova N."/>
            <person name="Richardson P."/>
        </authorList>
    </citation>
    <scope>NUCLEOTIDE SEQUENCE [LARGE SCALE GENOMIC DNA]</scope>
    <source>
        <strain evidence="3">DSM 2380 / NBRC 103641 / GraBd1</strain>
    </source>
</reference>
<feature type="domain" description="PilZ" evidence="1">
    <location>
        <begin position="136"/>
        <end position="224"/>
    </location>
</feature>
<evidence type="ECO:0000259" key="1">
    <source>
        <dbReference type="Pfam" id="PF07238"/>
    </source>
</evidence>
<dbReference type="OrthoDB" id="5394262at2"/>
<gene>
    <name evidence="2" type="ordered locus">Pcar_2258</name>
</gene>
<name>Q3A2B0_SYNC1</name>
<dbReference type="Proteomes" id="UP000002534">
    <property type="component" value="Chromosome"/>
</dbReference>
<evidence type="ECO:0000313" key="2">
    <source>
        <dbReference type="EMBL" id="ABA89497.2"/>
    </source>
</evidence>
<dbReference type="InterPro" id="IPR009875">
    <property type="entry name" value="PilZ_domain"/>
</dbReference>
<dbReference type="AlphaFoldDB" id="Q3A2B0"/>